<feature type="region of interest" description="Disordered" evidence="1">
    <location>
        <begin position="38"/>
        <end position="64"/>
    </location>
</feature>
<keyword evidence="3" id="KW-1185">Reference proteome</keyword>
<dbReference type="Proteomes" id="UP001140949">
    <property type="component" value="Unassembled WGS sequence"/>
</dbReference>
<accession>A0AAX6E9I2</accession>
<evidence type="ECO:0000256" key="1">
    <source>
        <dbReference type="SAM" id="MobiDB-lite"/>
    </source>
</evidence>
<name>A0AAX6E9I2_IRIPA</name>
<gene>
    <name evidence="2" type="ORF">M6B38_200125</name>
</gene>
<comment type="caution">
    <text evidence="2">The sequence shown here is derived from an EMBL/GenBank/DDBJ whole genome shotgun (WGS) entry which is preliminary data.</text>
</comment>
<proteinExistence type="predicted"/>
<evidence type="ECO:0000313" key="3">
    <source>
        <dbReference type="Proteomes" id="UP001140949"/>
    </source>
</evidence>
<reference evidence="2" key="2">
    <citation type="submission" date="2023-04" db="EMBL/GenBank/DDBJ databases">
        <authorList>
            <person name="Bruccoleri R.E."/>
            <person name="Oakeley E.J."/>
            <person name="Faust A.-M."/>
            <person name="Dessus-Babus S."/>
            <person name="Altorfer M."/>
            <person name="Burckhardt D."/>
            <person name="Oertli M."/>
            <person name="Naumann U."/>
            <person name="Petersen F."/>
            <person name="Wong J."/>
        </authorList>
    </citation>
    <scope>NUCLEOTIDE SEQUENCE</scope>
    <source>
        <strain evidence="2">GSM-AAB239-AS_SAM_17_03QT</strain>
        <tissue evidence="2">Leaf</tissue>
    </source>
</reference>
<evidence type="ECO:0000313" key="2">
    <source>
        <dbReference type="EMBL" id="KAJ6800611.1"/>
    </source>
</evidence>
<feature type="compositionally biased region" description="Low complexity" evidence="1">
    <location>
        <begin position="43"/>
        <end position="53"/>
    </location>
</feature>
<dbReference type="EMBL" id="JANAVB010038617">
    <property type="protein sequence ID" value="KAJ6800611.1"/>
    <property type="molecule type" value="Genomic_DNA"/>
</dbReference>
<organism evidence="2 3">
    <name type="scientific">Iris pallida</name>
    <name type="common">Sweet iris</name>
    <dbReference type="NCBI Taxonomy" id="29817"/>
    <lineage>
        <taxon>Eukaryota</taxon>
        <taxon>Viridiplantae</taxon>
        <taxon>Streptophyta</taxon>
        <taxon>Embryophyta</taxon>
        <taxon>Tracheophyta</taxon>
        <taxon>Spermatophyta</taxon>
        <taxon>Magnoliopsida</taxon>
        <taxon>Liliopsida</taxon>
        <taxon>Asparagales</taxon>
        <taxon>Iridaceae</taxon>
        <taxon>Iridoideae</taxon>
        <taxon>Irideae</taxon>
        <taxon>Iris</taxon>
    </lineage>
</organism>
<protein>
    <submittedName>
        <fullName evidence="2">UPF0481 protein-like</fullName>
    </submittedName>
</protein>
<dbReference type="AlphaFoldDB" id="A0AAX6E9I2"/>
<reference evidence="2" key="1">
    <citation type="journal article" date="2023" name="GigaByte">
        <title>Genome assembly of the bearded iris, Iris pallida Lam.</title>
        <authorList>
            <person name="Bruccoleri R.E."/>
            <person name="Oakeley E.J."/>
            <person name="Faust A.M.E."/>
            <person name="Altorfer M."/>
            <person name="Dessus-Babus S."/>
            <person name="Burckhardt D."/>
            <person name="Oertli M."/>
            <person name="Naumann U."/>
            <person name="Petersen F."/>
            <person name="Wong J."/>
        </authorList>
    </citation>
    <scope>NUCLEOTIDE SEQUENCE</scope>
    <source>
        <strain evidence="2">GSM-AAB239-AS_SAM_17_03QT</strain>
    </source>
</reference>
<sequence length="64" mass="6726">MSDSISGIVHVVVSIGSSSDSPSSCCSYSCFLPSSCIRRSSTTKHPSSSSISTKEWLSMSMSSE</sequence>